<comment type="caution">
    <text evidence="2">The sequence shown here is derived from an EMBL/GenBank/DDBJ whole genome shotgun (WGS) entry which is preliminary data.</text>
</comment>
<dbReference type="InterPro" id="IPR011042">
    <property type="entry name" value="6-blade_b-propeller_TolB-like"/>
</dbReference>
<dbReference type="GO" id="GO:0006508">
    <property type="term" value="P:proteolysis"/>
    <property type="evidence" value="ECO:0007669"/>
    <property type="project" value="InterPro"/>
</dbReference>
<dbReference type="Gene3D" id="2.120.10.30">
    <property type="entry name" value="TolB, C-terminal domain"/>
    <property type="match status" value="1"/>
</dbReference>
<dbReference type="Pfam" id="PF07676">
    <property type="entry name" value="PD40"/>
    <property type="match status" value="1"/>
</dbReference>
<dbReference type="PANTHER" id="PTHR43056">
    <property type="entry name" value="PEPTIDASE S9 PROLYL OLIGOPEPTIDASE"/>
    <property type="match status" value="1"/>
</dbReference>
<evidence type="ECO:0000313" key="3">
    <source>
        <dbReference type="Proteomes" id="UP000241848"/>
    </source>
</evidence>
<dbReference type="SUPFAM" id="SSF82171">
    <property type="entry name" value="DPP6 N-terminal domain-like"/>
    <property type="match status" value="1"/>
</dbReference>
<sequence>MIVRRYVVPKEIRPFGSWTSPISPSMLASASRDMSDPILTADQTAYWLESRPLEGGRYVIMRQKREDESPVELTPPPFNVRTRVHEYGGAPYTVAHDTLYFSHYGDHRLYRQIVGLQPEAMTPPLPMRYADLIWDERRGCLLAVREDHSESDVGAVNSIVRIDPDRHDGGALLIDGYDFYMYPRLSPDGAQLAWICWNHPNMPWDGTELWIGDFAPDGQLINRMKIAGGPAESIFQPCWSPDNTLYFVSDRTGWWNLYRWNQGEVQAVMPREAEFGRPAWVLGLSMYGFSSDRLIAIYSQRGIDHLVAINLKEGSFEEMASSYTTLADVQCQAQGAILLAGSPTQPTALVRLDAQGHFRTVIRSEGGPTLDPADISEPTALEFPTESGFTAHMWYYPPKNARFSGPETELPPLIVFNHGGPTSQSNSSFSLVRQFWTSRGFAVADVNYRGSTGYGRAYRELLNRAWGIVDVEDCCNAALYLVGARLADPSRLAIRGGSAGGYTTLACLTFKDVFAVGTSYYGVSDIAALARDTHKFESRYMERLVGPWPQDAAVFAARSPLMHTERVVRPVIFFQGLDDKVVPPNQAELMVEDLKRRGVPVAYLTFEGEGHGFHSAHAVEQSIAAELSFYIRILGIRTDEDLLPVAIANWPQ</sequence>
<protein>
    <submittedName>
        <fullName evidence="2">Peptidase</fullName>
    </submittedName>
</protein>
<name>A0A2T2WNU9_9FIRM</name>
<proteinExistence type="predicted"/>
<dbReference type="InterPro" id="IPR001375">
    <property type="entry name" value="Peptidase_S9_cat"/>
</dbReference>
<dbReference type="GO" id="GO:0008236">
    <property type="term" value="F:serine-type peptidase activity"/>
    <property type="evidence" value="ECO:0007669"/>
    <property type="project" value="InterPro"/>
</dbReference>
<dbReference type="Proteomes" id="UP000241848">
    <property type="component" value="Unassembled WGS sequence"/>
</dbReference>
<dbReference type="Pfam" id="PF00326">
    <property type="entry name" value="Peptidase_S9"/>
    <property type="match status" value="1"/>
</dbReference>
<dbReference type="SUPFAM" id="SSF53474">
    <property type="entry name" value="alpha/beta-Hydrolases"/>
    <property type="match status" value="1"/>
</dbReference>
<dbReference type="EMBL" id="PXYV01000002">
    <property type="protein sequence ID" value="PSR23883.1"/>
    <property type="molecule type" value="Genomic_DNA"/>
</dbReference>
<organism evidence="2 3">
    <name type="scientific">Sulfobacillus acidophilus</name>
    <dbReference type="NCBI Taxonomy" id="53633"/>
    <lineage>
        <taxon>Bacteria</taxon>
        <taxon>Bacillati</taxon>
        <taxon>Bacillota</taxon>
        <taxon>Clostridia</taxon>
        <taxon>Eubacteriales</taxon>
        <taxon>Clostridiales Family XVII. Incertae Sedis</taxon>
        <taxon>Sulfobacillus</taxon>
    </lineage>
</organism>
<dbReference type="Gene3D" id="3.40.50.1820">
    <property type="entry name" value="alpha/beta hydrolase"/>
    <property type="match status" value="1"/>
</dbReference>
<accession>A0A2T2WNU9</accession>
<evidence type="ECO:0000259" key="1">
    <source>
        <dbReference type="Pfam" id="PF00326"/>
    </source>
</evidence>
<reference evidence="2 3" key="1">
    <citation type="journal article" date="2014" name="BMC Genomics">
        <title>Comparison of environmental and isolate Sulfobacillus genomes reveals diverse carbon, sulfur, nitrogen, and hydrogen metabolisms.</title>
        <authorList>
            <person name="Justice N.B."/>
            <person name="Norman A."/>
            <person name="Brown C.T."/>
            <person name="Singh A."/>
            <person name="Thomas B.C."/>
            <person name="Banfield J.F."/>
        </authorList>
    </citation>
    <scope>NUCLEOTIDE SEQUENCE [LARGE SCALE GENOMIC DNA]</scope>
    <source>
        <strain evidence="2">AMDSBA3</strain>
    </source>
</reference>
<evidence type="ECO:0000313" key="2">
    <source>
        <dbReference type="EMBL" id="PSR23883.1"/>
    </source>
</evidence>
<gene>
    <name evidence="2" type="ORF">C7B45_00955</name>
</gene>
<dbReference type="AlphaFoldDB" id="A0A2T2WNU9"/>
<dbReference type="InterPro" id="IPR050585">
    <property type="entry name" value="Xaa-Pro_dipeptidyl-ppase/CocE"/>
</dbReference>
<dbReference type="InterPro" id="IPR029058">
    <property type="entry name" value="AB_hydrolase_fold"/>
</dbReference>
<feature type="domain" description="Peptidase S9 prolyl oligopeptidase catalytic" evidence="1">
    <location>
        <begin position="428"/>
        <end position="635"/>
    </location>
</feature>
<dbReference type="PANTHER" id="PTHR43056:SF5">
    <property type="entry name" value="PEPTIDASE S9 PROLYL OLIGOPEPTIDASE CATALYTIC DOMAIN-CONTAINING PROTEIN"/>
    <property type="match status" value="1"/>
</dbReference>
<dbReference type="InterPro" id="IPR011659">
    <property type="entry name" value="WD40"/>
</dbReference>